<evidence type="ECO:0000313" key="2">
    <source>
        <dbReference type="Proteomes" id="UP001642464"/>
    </source>
</evidence>
<reference evidence="1 2" key="1">
    <citation type="submission" date="2024-02" db="EMBL/GenBank/DDBJ databases">
        <authorList>
            <person name="Chen Y."/>
            <person name="Shah S."/>
            <person name="Dougan E. K."/>
            <person name="Thang M."/>
            <person name="Chan C."/>
        </authorList>
    </citation>
    <scope>NUCLEOTIDE SEQUENCE [LARGE SCALE GENOMIC DNA]</scope>
</reference>
<dbReference type="Proteomes" id="UP001642464">
    <property type="component" value="Unassembled WGS sequence"/>
</dbReference>
<name>A0ABP0N2A8_9DINO</name>
<protein>
    <submittedName>
        <fullName evidence="1">Uncharacterized protein</fullName>
    </submittedName>
</protein>
<proteinExistence type="predicted"/>
<sequence length="174" mass="20098">MHHYLCYDDIFVAQQRGFAPFHRTGNEDCFKSTSALLSERSGKLKSYWQGREVALHMPSLVHLFAGRMMVFHQEELRKLPRAIFNSVAKFVGTVAPFQDEVNFPRYNSIGGHRTDLCHNATRVRALKGRLESEYRTQEKLLKDAHSKGLHLRSTRCDEIDLVKATYCPRRVACE</sequence>
<organism evidence="1 2">
    <name type="scientific">Durusdinium trenchii</name>
    <dbReference type="NCBI Taxonomy" id="1381693"/>
    <lineage>
        <taxon>Eukaryota</taxon>
        <taxon>Sar</taxon>
        <taxon>Alveolata</taxon>
        <taxon>Dinophyceae</taxon>
        <taxon>Suessiales</taxon>
        <taxon>Symbiodiniaceae</taxon>
        <taxon>Durusdinium</taxon>
    </lineage>
</organism>
<gene>
    <name evidence="1" type="ORF">SCF082_LOCUS30976</name>
</gene>
<dbReference type="EMBL" id="CAXAMM010025936">
    <property type="protein sequence ID" value="CAK9057897.1"/>
    <property type="molecule type" value="Genomic_DNA"/>
</dbReference>
<keyword evidence="2" id="KW-1185">Reference proteome</keyword>
<evidence type="ECO:0000313" key="1">
    <source>
        <dbReference type="EMBL" id="CAK9057897.1"/>
    </source>
</evidence>
<comment type="caution">
    <text evidence="1">The sequence shown here is derived from an EMBL/GenBank/DDBJ whole genome shotgun (WGS) entry which is preliminary data.</text>
</comment>
<accession>A0ABP0N2A8</accession>